<evidence type="ECO:0000313" key="1">
    <source>
        <dbReference type="EMBL" id="KAF2153338.1"/>
    </source>
</evidence>
<evidence type="ECO:0000313" key="2">
    <source>
        <dbReference type="Proteomes" id="UP000799439"/>
    </source>
</evidence>
<dbReference type="EMBL" id="ML996085">
    <property type="protein sequence ID" value="KAF2153338.1"/>
    <property type="molecule type" value="Genomic_DNA"/>
</dbReference>
<protein>
    <submittedName>
        <fullName evidence="1">Uncharacterized protein</fullName>
    </submittedName>
</protein>
<dbReference type="AlphaFoldDB" id="A0A9P4J0Q0"/>
<dbReference type="Proteomes" id="UP000799439">
    <property type="component" value="Unassembled WGS sequence"/>
</dbReference>
<proteinExistence type="predicted"/>
<keyword evidence="2" id="KW-1185">Reference proteome</keyword>
<gene>
    <name evidence="1" type="ORF">K461DRAFT_139114</name>
</gene>
<accession>A0A9P4J0Q0</accession>
<comment type="caution">
    <text evidence="1">The sequence shown here is derived from an EMBL/GenBank/DDBJ whole genome shotgun (WGS) entry which is preliminary data.</text>
</comment>
<sequence length="191" mass="20686">MYVTADLLVLAYKRYDGTFPHSPALPAGFCTPVPVPPVLGDGQAGNRWTHRLAIRTRPPLGARTLAQSGRAQLRGGEEISVAVAGSTGPLWFVVCPALSARHSRVGFLPCSFLARLGPLPVPVLLNQPVGRLPSHHASNNKTLSPRSHNRPPIIAHRALFRLLPKGSEHIAPESSVRHARVTSRRLLTLRP</sequence>
<name>A0A9P4J0Q0_9PEZI</name>
<organism evidence="1 2">
    <name type="scientific">Myriangium duriaei CBS 260.36</name>
    <dbReference type="NCBI Taxonomy" id="1168546"/>
    <lineage>
        <taxon>Eukaryota</taxon>
        <taxon>Fungi</taxon>
        <taxon>Dikarya</taxon>
        <taxon>Ascomycota</taxon>
        <taxon>Pezizomycotina</taxon>
        <taxon>Dothideomycetes</taxon>
        <taxon>Dothideomycetidae</taxon>
        <taxon>Myriangiales</taxon>
        <taxon>Myriangiaceae</taxon>
        <taxon>Myriangium</taxon>
    </lineage>
</organism>
<reference evidence="1" key="1">
    <citation type="journal article" date="2020" name="Stud. Mycol.">
        <title>101 Dothideomycetes genomes: a test case for predicting lifestyles and emergence of pathogens.</title>
        <authorList>
            <person name="Haridas S."/>
            <person name="Albert R."/>
            <person name="Binder M."/>
            <person name="Bloem J."/>
            <person name="Labutti K."/>
            <person name="Salamov A."/>
            <person name="Andreopoulos B."/>
            <person name="Baker S."/>
            <person name="Barry K."/>
            <person name="Bills G."/>
            <person name="Bluhm B."/>
            <person name="Cannon C."/>
            <person name="Castanera R."/>
            <person name="Culley D."/>
            <person name="Daum C."/>
            <person name="Ezra D."/>
            <person name="Gonzalez J."/>
            <person name="Henrissat B."/>
            <person name="Kuo A."/>
            <person name="Liang C."/>
            <person name="Lipzen A."/>
            <person name="Lutzoni F."/>
            <person name="Magnuson J."/>
            <person name="Mondo S."/>
            <person name="Nolan M."/>
            <person name="Ohm R."/>
            <person name="Pangilinan J."/>
            <person name="Park H.-J."/>
            <person name="Ramirez L."/>
            <person name="Alfaro M."/>
            <person name="Sun H."/>
            <person name="Tritt A."/>
            <person name="Yoshinaga Y."/>
            <person name="Zwiers L.-H."/>
            <person name="Turgeon B."/>
            <person name="Goodwin S."/>
            <person name="Spatafora J."/>
            <person name="Crous P."/>
            <person name="Grigoriev I."/>
        </authorList>
    </citation>
    <scope>NUCLEOTIDE SEQUENCE</scope>
    <source>
        <strain evidence="1">CBS 260.36</strain>
    </source>
</reference>